<dbReference type="Pfam" id="PF00015">
    <property type="entry name" value="MCPsignal"/>
    <property type="match status" value="1"/>
</dbReference>
<evidence type="ECO:0000256" key="6">
    <source>
        <dbReference type="SAM" id="Phobius"/>
    </source>
</evidence>
<evidence type="ECO:0000256" key="3">
    <source>
        <dbReference type="ARBA" id="ARBA00023224"/>
    </source>
</evidence>
<comment type="caution">
    <text evidence="8">The sequence shown here is derived from an EMBL/GenBank/DDBJ whole genome shotgun (WGS) entry which is preliminary data.</text>
</comment>
<dbReference type="PROSITE" id="PS50111">
    <property type="entry name" value="CHEMOTAXIS_TRANSDUC_2"/>
    <property type="match status" value="1"/>
</dbReference>
<keyword evidence="6" id="KW-0812">Transmembrane</keyword>
<sequence length="471" mass="51220">MKRLSQASLARLKQTDRLADTLMFYVLIVYATVTIAISLVITHHNMQIVEASIATLMVLLFGFYGYFAYRGRAPCRYFMAVSLMLMVALHIHFAMGMLEFHFGVFLTLALLLMYRDWKPIVVAAIVIALHHVVVDRLQAAGFDVFCLEEANFGQIMIHAAYVVVQTGFQIKIATMLRQTEFRSYLLTDKLSIAMENLSEAVNEVETRSINVLNSANTIAQTGDSLSEKSNSAASRLIQTSAAVNQLNVSIKSNAEMSSQADSLITEASREATEGKEIVAEIVGVMQGIETSATKISAITEVINGISFQTNILALNAAVEAARAGEHGRGFAVVASEVRTLAQRAGQAAKEIGELIDNSVTQMKKGVTFVDSANTKITGMAHSVSEVTGLVNHISSNTDEQTRQISEVSSSINILEDVVMQNISAAEQSVTIAQILQNNANALDVTVAKMSQINQTDVENIEDIESKSNLSK</sequence>
<feature type="transmembrane region" description="Helical" evidence="6">
    <location>
        <begin position="81"/>
        <end position="111"/>
    </location>
</feature>
<dbReference type="Gene3D" id="1.10.287.950">
    <property type="entry name" value="Methyl-accepting chemotaxis protein"/>
    <property type="match status" value="1"/>
</dbReference>
<evidence type="ECO:0000259" key="7">
    <source>
        <dbReference type="PROSITE" id="PS50111"/>
    </source>
</evidence>
<dbReference type="InterPro" id="IPR051310">
    <property type="entry name" value="MCP_chemotaxis"/>
</dbReference>
<dbReference type="SUPFAM" id="SSF58104">
    <property type="entry name" value="Methyl-accepting chemotaxis protein (MCP) signaling domain"/>
    <property type="match status" value="1"/>
</dbReference>
<dbReference type="EMBL" id="JBHLXE010000084">
    <property type="protein sequence ID" value="MFC0179868.1"/>
    <property type="molecule type" value="Genomic_DNA"/>
</dbReference>
<evidence type="ECO:0000256" key="1">
    <source>
        <dbReference type="ARBA" id="ARBA00022481"/>
    </source>
</evidence>
<accession>A0ABV6CA72</accession>
<name>A0ABV6CA72_9GAMM</name>
<feature type="domain" description="Methyl-accepting transducer" evidence="7">
    <location>
        <begin position="207"/>
        <end position="436"/>
    </location>
</feature>
<evidence type="ECO:0000313" key="9">
    <source>
        <dbReference type="Proteomes" id="UP001589758"/>
    </source>
</evidence>
<evidence type="ECO:0000256" key="5">
    <source>
        <dbReference type="PROSITE-ProRule" id="PRU00284"/>
    </source>
</evidence>
<keyword evidence="2" id="KW-0145">Chemotaxis</keyword>
<keyword evidence="1" id="KW-0488">Methylation</keyword>
<keyword evidence="6" id="KW-0472">Membrane</keyword>
<organism evidence="8 9">
    <name type="scientific">Thorsellia kenyensis</name>
    <dbReference type="NCBI Taxonomy" id="1549888"/>
    <lineage>
        <taxon>Bacteria</taxon>
        <taxon>Pseudomonadati</taxon>
        <taxon>Pseudomonadota</taxon>
        <taxon>Gammaproteobacteria</taxon>
        <taxon>Enterobacterales</taxon>
        <taxon>Thorselliaceae</taxon>
        <taxon>Thorsellia</taxon>
    </lineage>
</organism>
<reference evidence="8 9" key="1">
    <citation type="submission" date="2024-09" db="EMBL/GenBank/DDBJ databases">
        <authorList>
            <person name="Sun Q."/>
            <person name="Mori K."/>
        </authorList>
    </citation>
    <scope>NUCLEOTIDE SEQUENCE [LARGE SCALE GENOMIC DNA]</scope>
    <source>
        <strain evidence="8 9">CCM 8545</strain>
    </source>
</reference>
<dbReference type="PANTHER" id="PTHR43531">
    <property type="entry name" value="PROTEIN ICFG"/>
    <property type="match status" value="1"/>
</dbReference>
<dbReference type="RefSeq" id="WP_385876977.1">
    <property type="nucleotide sequence ID" value="NZ_JBHLXE010000084.1"/>
</dbReference>
<proteinExistence type="inferred from homology"/>
<dbReference type="PANTHER" id="PTHR43531:SF14">
    <property type="entry name" value="METHYL-ACCEPTING CHEMOTAXIS PROTEIN I-RELATED"/>
    <property type="match status" value="1"/>
</dbReference>
<keyword evidence="9" id="KW-1185">Reference proteome</keyword>
<evidence type="ECO:0000256" key="4">
    <source>
        <dbReference type="ARBA" id="ARBA00029447"/>
    </source>
</evidence>
<dbReference type="InterPro" id="IPR004089">
    <property type="entry name" value="MCPsignal_dom"/>
</dbReference>
<feature type="transmembrane region" description="Helical" evidence="6">
    <location>
        <begin position="48"/>
        <end position="69"/>
    </location>
</feature>
<keyword evidence="3 5" id="KW-0807">Transducer</keyword>
<dbReference type="InterPro" id="IPR004090">
    <property type="entry name" value="Chemotax_Me-accpt_rcpt"/>
</dbReference>
<dbReference type="Proteomes" id="UP001589758">
    <property type="component" value="Unassembled WGS sequence"/>
</dbReference>
<comment type="similarity">
    <text evidence="4">Belongs to the methyl-accepting chemotaxis (MCP) protein family.</text>
</comment>
<dbReference type="PRINTS" id="PR00260">
    <property type="entry name" value="CHEMTRNSDUCR"/>
</dbReference>
<dbReference type="SMART" id="SM00283">
    <property type="entry name" value="MA"/>
    <property type="match status" value="1"/>
</dbReference>
<keyword evidence="6" id="KW-1133">Transmembrane helix</keyword>
<evidence type="ECO:0000313" key="8">
    <source>
        <dbReference type="EMBL" id="MFC0179868.1"/>
    </source>
</evidence>
<gene>
    <name evidence="8" type="ORF">ACFFIT_07170</name>
</gene>
<feature type="transmembrane region" description="Helical" evidence="6">
    <location>
        <begin position="21"/>
        <end position="42"/>
    </location>
</feature>
<evidence type="ECO:0000256" key="2">
    <source>
        <dbReference type="ARBA" id="ARBA00022500"/>
    </source>
</evidence>
<protein>
    <submittedName>
        <fullName evidence="8">Methyl-accepting chemotaxis protein</fullName>
    </submittedName>
</protein>